<evidence type="ECO:0000313" key="3">
    <source>
        <dbReference type="EMBL" id="KAF7997450.1"/>
    </source>
</evidence>
<accession>A0A834Y3M6</accession>
<dbReference type="InterPro" id="IPR001810">
    <property type="entry name" value="F-box_dom"/>
</dbReference>
<dbReference type="EMBL" id="JACMRX010000001">
    <property type="protein sequence ID" value="KAF7997450.1"/>
    <property type="molecule type" value="Genomic_DNA"/>
</dbReference>
<dbReference type="InterPro" id="IPR032675">
    <property type="entry name" value="LRR_dom_sf"/>
</dbReference>
<dbReference type="SMART" id="SM00256">
    <property type="entry name" value="FBOX"/>
    <property type="match status" value="1"/>
</dbReference>
<dbReference type="AlphaFoldDB" id="A0A834Y3M6"/>
<dbReference type="PROSITE" id="PS50181">
    <property type="entry name" value="FBOX"/>
    <property type="match status" value="1"/>
</dbReference>
<dbReference type="Gene3D" id="1.20.1280.50">
    <property type="match status" value="1"/>
</dbReference>
<dbReference type="CDD" id="cd09917">
    <property type="entry name" value="F-box_SF"/>
    <property type="match status" value="1"/>
</dbReference>
<keyword evidence="4" id="KW-1185">Reference proteome</keyword>
<dbReference type="SUPFAM" id="SSF52058">
    <property type="entry name" value="L domain-like"/>
    <property type="match status" value="1"/>
</dbReference>
<dbReference type="SMART" id="SM00367">
    <property type="entry name" value="LRR_CC"/>
    <property type="match status" value="5"/>
</dbReference>
<name>A0A834Y3M6_APHGI</name>
<protein>
    <recommendedName>
        <fullName evidence="2">F-box domain-containing protein</fullName>
    </recommendedName>
</protein>
<dbReference type="PANTHER" id="PTHR13318">
    <property type="entry name" value="PARTNER OF PAIRED, ISOFORM B-RELATED"/>
    <property type="match status" value="1"/>
</dbReference>
<keyword evidence="1" id="KW-0833">Ubl conjugation pathway</keyword>
<dbReference type="Gene3D" id="3.80.10.10">
    <property type="entry name" value="Ribonuclease Inhibitor"/>
    <property type="match status" value="2"/>
</dbReference>
<feature type="domain" description="F-box" evidence="2">
    <location>
        <begin position="28"/>
        <end position="73"/>
    </location>
</feature>
<comment type="caution">
    <text evidence="3">The sequence shown here is derived from an EMBL/GenBank/DDBJ whole genome shotgun (WGS) entry which is preliminary data.</text>
</comment>
<organism evidence="3 4">
    <name type="scientific">Aphidius gifuensis</name>
    <name type="common">Parasitoid wasp</name>
    <dbReference type="NCBI Taxonomy" id="684658"/>
    <lineage>
        <taxon>Eukaryota</taxon>
        <taxon>Metazoa</taxon>
        <taxon>Ecdysozoa</taxon>
        <taxon>Arthropoda</taxon>
        <taxon>Hexapoda</taxon>
        <taxon>Insecta</taxon>
        <taxon>Pterygota</taxon>
        <taxon>Neoptera</taxon>
        <taxon>Endopterygota</taxon>
        <taxon>Hymenoptera</taxon>
        <taxon>Apocrita</taxon>
        <taxon>Ichneumonoidea</taxon>
        <taxon>Braconidae</taxon>
        <taxon>Aphidiinae</taxon>
        <taxon>Aphidius</taxon>
    </lineage>
</organism>
<dbReference type="InterPro" id="IPR036047">
    <property type="entry name" value="F-box-like_dom_sf"/>
</dbReference>
<dbReference type="GO" id="GO:0019005">
    <property type="term" value="C:SCF ubiquitin ligase complex"/>
    <property type="evidence" value="ECO:0007669"/>
    <property type="project" value="TreeGrafter"/>
</dbReference>
<evidence type="ECO:0000259" key="2">
    <source>
        <dbReference type="PROSITE" id="PS50181"/>
    </source>
</evidence>
<dbReference type="Pfam" id="PF00646">
    <property type="entry name" value="F-box"/>
    <property type="match status" value="1"/>
</dbReference>
<proteinExistence type="predicted"/>
<sequence>MSEQRLSVEKKVRLDNVINESSPETSSTDLINTLPSECLARIFMCLDVFDRIEIRKICRNWKDTCDNFAWYDIKKFVCHPTIGRSYDNRKMNKSDVINALFYCGRYLRHLKLSEIVDSSIMALLGNTCKNLTHLEIKFDNFDEPIDENHYTEAFIKLTNLRSIKIEYYRENSLHQDFPTQVLNSLSEGVDEITLSNFPVSPFDSTLEKFNGLRILDLTNYTLNKNTMREIAKKTTIVKLSLRSCLIENEDAALISNPINLETLHLEDSRISKECVIRTVKNCKTIKSLQVDCDLSSFAVGQITQLDTLKCLKVHHVDDLSVIRIVSSLKNLMELHMNCENISNVVLQDIGQLKKLECLVLSDGFNVDDDVIISISNNCSKLKRFELSNCKDATASALCELAKLKNLEVLALDNVENFDNDAITCIVSECKNITSLELCTCYKLTEIGLRNIAKLENLKNLNFHDINNTSDAIFNGIHKLKSLSSTIAVNFTVEGMIMLLKNCPNLEELSIYQPPFNDEVLSCAVEETCRRTNNTLLTINMMSRFYGDLKNIASLSPLLKVTDF</sequence>
<reference evidence="3 4" key="1">
    <citation type="submission" date="2020-08" db="EMBL/GenBank/DDBJ databases">
        <title>Aphidius gifuensis genome sequencing and assembly.</title>
        <authorList>
            <person name="Du Z."/>
        </authorList>
    </citation>
    <scope>NUCLEOTIDE SEQUENCE [LARGE SCALE GENOMIC DNA]</scope>
    <source>
        <strain evidence="3">YNYX2018</strain>
        <tissue evidence="3">Adults</tissue>
    </source>
</reference>
<dbReference type="SUPFAM" id="SSF81383">
    <property type="entry name" value="F-box domain"/>
    <property type="match status" value="1"/>
</dbReference>
<gene>
    <name evidence="3" type="ORF">HCN44_006021</name>
</gene>
<dbReference type="InterPro" id="IPR006553">
    <property type="entry name" value="Leu-rich_rpt_Cys-con_subtyp"/>
</dbReference>
<dbReference type="PANTHER" id="PTHR13318:SF247">
    <property type="entry name" value="GH16156P"/>
    <property type="match status" value="1"/>
</dbReference>
<evidence type="ECO:0000313" key="4">
    <source>
        <dbReference type="Proteomes" id="UP000639338"/>
    </source>
</evidence>
<evidence type="ECO:0000256" key="1">
    <source>
        <dbReference type="ARBA" id="ARBA00022786"/>
    </source>
</evidence>
<dbReference type="GO" id="GO:0031146">
    <property type="term" value="P:SCF-dependent proteasomal ubiquitin-dependent protein catabolic process"/>
    <property type="evidence" value="ECO:0007669"/>
    <property type="project" value="TreeGrafter"/>
</dbReference>
<dbReference type="OrthoDB" id="10257471at2759"/>
<dbReference type="Proteomes" id="UP000639338">
    <property type="component" value="Unassembled WGS sequence"/>
</dbReference>